<keyword evidence="1" id="KW-1133">Transmembrane helix</keyword>
<evidence type="ECO:0000256" key="1">
    <source>
        <dbReference type="SAM" id="Phobius"/>
    </source>
</evidence>
<organism evidence="2 3">
    <name type="scientific">Bacillus yunxiaonensis</name>
    <dbReference type="NCBI Taxonomy" id="3127665"/>
    <lineage>
        <taxon>Bacteria</taxon>
        <taxon>Bacillati</taxon>
        <taxon>Bacillota</taxon>
        <taxon>Bacilli</taxon>
        <taxon>Bacillales</taxon>
        <taxon>Bacillaceae</taxon>
        <taxon>Bacillus</taxon>
    </lineage>
</organism>
<keyword evidence="1" id="KW-0472">Membrane</keyword>
<sequence>MTFFLENFLLGKIVKLVCCAGLIFVLFSMGRIFEAVERYAQNIFGNRISKKVLYVLFVITTMCFEGASLWLLSIFFHWELVTTLFAGSFVLVIVTWNTLYFRNSFHNQARAVSRFVGGTDEHTEFRTTELSAHPFAIGTFLFGIISIVGSFLYYLPYLV</sequence>
<feature type="transmembrane region" description="Helical" evidence="1">
    <location>
        <begin position="53"/>
        <end position="78"/>
    </location>
</feature>
<feature type="transmembrane region" description="Helical" evidence="1">
    <location>
        <begin position="13"/>
        <end position="33"/>
    </location>
</feature>
<dbReference type="Proteomes" id="UP001367922">
    <property type="component" value="Unassembled WGS sequence"/>
</dbReference>
<name>A0ABU8G1A7_9BACI</name>
<evidence type="ECO:0000313" key="2">
    <source>
        <dbReference type="EMBL" id="MEI4832045.1"/>
    </source>
</evidence>
<gene>
    <name evidence="2" type="ORF">WAX78_21790</name>
</gene>
<keyword evidence="1" id="KW-0812">Transmembrane</keyword>
<feature type="transmembrane region" description="Helical" evidence="1">
    <location>
        <begin position="135"/>
        <end position="155"/>
    </location>
</feature>
<evidence type="ECO:0000313" key="3">
    <source>
        <dbReference type="Proteomes" id="UP001367922"/>
    </source>
</evidence>
<protein>
    <recommendedName>
        <fullName evidence="4">DUF3899 domain-containing protein</fullName>
    </recommendedName>
</protein>
<evidence type="ECO:0008006" key="4">
    <source>
        <dbReference type="Google" id="ProtNLM"/>
    </source>
</evidence>
<comment type="caution">
    <text evidence="2">The sequence shown here is derived from an EMBL/GenBank/DDBJ whole genome shotgun (WGS) entry which is preliminary data.</text>
</comment>
<accession>A0ABU8G1A7</accession>
<keyword evidence="3" id="KW-1185">Reference proteome</keyword>
<feature type="transmembrane region" description="Helical" evidence="1">
    <location>
        <begin position="84"/>
        <end position="101"/>
    </location>
</feature>
<proteinExistence type="predicted"/>
<dbReference type="EMBL" id="JBAWSV010000010">
    <property type="protein sequence ID" value="MEI4832045.1"/>
    <property type="molecule type" value="Genomic_DNA"/>
</dbReference>
<reference evidence="2 3" key="1">
    <citation type="submission" date="2024-01" db="EMBL/GenBank/DDBJ databases">
        <title>Seven novel Bacillus-like species.</title>
        <authorList>
            <person name="Liu G."/>
        </authorList>
    </citation>
    <scope>NUCLEOTIDE SEQUENCE [LARGE SCALE GENOMIC DNA]</scope>
    <source>
        <strain evidence="2 3">FJAT-53711</strain>
    </source>
</reference>